<feature type="transmembrane region" description="Helical" evidence="1">
    <location>
        <begin position="72"/>
        <end position="91"/>
    </location>
</feature>
<organism evidence="2 3">
    <name type="scientific">Gordonia soli NBRC 108243</name>
    <dbReference type="NCBI Taxonomy" id="1223545"/>
    <lineage>
        <taxon>Bacteria</taxon>
        <taxon>Bacillati</taxon>
        <taxon>Actinomycetota</taxon>
        <taxon>Actinomycetes</taxon>
        <taxon>Mycobacteriales</taxon>
        <taxon>Gordoniaceae</taxon>
        <taxon>Gordonia</taxon>
    </lineage>
</organism>
<reference evidence="2 3" key="1">
    <citation type="submission" date="2013-01" db="EMBL/GenBank/DDBJ databases">
        <title>Whole genome shotgun sequence of Gordonia soli NBRC 108243.</title>
        <authorList>
            <person name="Isaki-Nakamura S."/>
            <person name="Hosoyama A."/>
            <person name="Tsuchikane K."/>
            <person name="Ando Y."/>
            <person name="Baba S."/>
            <person name="Ohji S."/>
            <person name="Hamada M."/>
            <person name="Tamura T."/>
            <person name="Yamazoe A."/>
            <person name="Yamazaki S."/>
            <person name="Fujita N."/>
        </authorList>
    </citation>
    <scope>NUCLEOTIDE SEQUENCE [LARGE SCALE GENOMIC DNA]</scope>
    <source>
        <strain evidence="2 3">NBRC 108243</strain>
    </source>
</reference>
<comment type="caution">
    <text evidence="2">The sequence shown here is derived from an EMBL/GenBank/DDBJ whole genome shotgun (WGS) entry which is preliminary data.</text>
</comment>
<dbReference type="Proteomes" id="UP000011666">
    <property type="component" value="Unassembled WGS sequence"/>
</dbReference>
<evidence type="ECO:0000313" key="2">
    <source>
        <dbReference type="EMBL" id="GAC70081.1"/>
    </source>
</evidence>
<keyword evidence="1" id="KW-0812">Transmembrane</keyword>
<feature type="transmembrane region" description="Helical" evidence="1">
    <location>
        <begin position="30"/>
        <end position="52"/>
    </location>
</feature>
<keyword evidence="3" id="KW-1185">Reference proteome</keyword>
<dbReference type="AlphaFoldDB" id="M0QP74"/>
<sequence>MSEENIMAEIDSARTRKDRILERLFDIRNIIAELLGIYGVALVIAGLLPAAAEAGAGDHPHSTDPVDLSAGSSANIWVGIVLLVVAALFAIRAAIKPNGRSTGVGGNG</sequence>
<dbReference type="RefSeq" id="WP_007623771.1">
    <property type="nucleotide sequence ID" value="NZ_BANX01000032.1"/>
</dbReference>
<evidence type="ECO:0000256" key="1">
    <source>
        <dbReference type="SAM" id="Phobius"/>
    </source>
</evidence>
<dbReference type="STRING" id="1223545.GS4_32_00250"/>
<accession>M0QP74</accession>
<protein>
    <submittedName>
        <fullName evidence="2">Uncharacterized protein</fullName>
    </submittedName>
</protein>
<name>M0QP74_9ACTN</name>
<proteinExistence type="predicted"/>
<dbReference type="eggNOG" id="ENOG5031VXY">
    <property type="taxonomic scope" value="Bacteria"/>
</dbReference>
<dbReference type="EMBL" id="BANX01000032">
    <property type="protein sequence ID" value="GAC70081.1"/>
    <property type="molecule type" value="Genomic_DNA"/>
</dbReference>
<evidence type="ECO:0000313" key="3">
    <source>
        <dbReference type="Proteomes" id="UP000011666"/>
    </source>
</evidence>
<keyword evidence="1" id="KW-0472">Membrane</keyword>
<gene>
    <name evidence="2" type="ORF">GS4_32_00250</name>
</gene>
<keyword evidence="1" id="KW-1133">Transmembrane helix</keyword>